<dbReference type="GO" id="GO:0005829">
    <property type="term" value="C:cytosol"/>
    <property type="evidence" value="ECO:0007669"/>
    <property type="project" value="TreeGrafter"/>
</dbReference>
<name>A0A1P8UJM7_9GAMM</name>
<dbReference type="PANTHER" id="PTHR46229">
    <property type="entry name" value="BOLA TRANSCRIPTION REGULATOR"/>
    <property type="match status" value="1"/>
</dbReference>
<accession>A0A1P8UJM7</accession>
<dbReference type="InterPro" id="IPR002634">
    <property type="entry name" value="BolA"/>
</dbReference>
<evidence type="ECO:0000313" key="4">
    <source>
        <dbReference type="Proteomes" id="UP000243807"/>
    </source>
</evidence>
<comment type="similarity">
    <text evidence="1 2">Belongs to the BolA/IbaG family.</text>
</comment>
<dbReference type="SUPFAM" id="SSF82657">
    <property type="entry name" value="BolA-like"/>
    <property type="match status" value="1"/>
</dbReference>
<evidence type="ECO:0008006" key="5">
    <source>
        <dbReference type="Google" id="ProtNLM"/>
    </source>
</evidence>
<dbReference type="RefSeq" id="WP_076837678.1">
    <property type="nucleotide sequence ID" value="NZ_CP019434.1"/>
</dbReference>
<dbReference type="OrthoDB" id="9812890at2"/>
<evidence type="ECO:0000256" key="2">
    <source>
        <dbReference type="RuleBase" id="RU003860"/>
    </source>
</evidence>
<dbReference type="InterPro" id="IPR050961">
    <property type="entry name" value="BolA/IbaG_stress_morph_reg"/>
</dbReference>
<dbReference type="Gene3D" id="3.30.300.90">
    <property type="entry name" value="BolA-like"/>
    <property type="match status" value="1"/>
</dbReference>
<dbReference type="AlphaFoldDB" id="A0A1P8UJM7"/>
<organism evidence="3 4">
    <name type="scientific">Acidihalobacter ferrooxydans</name>
    <dbReference type="NCBI Taxonomy" id="1765967"/>
    <lineage>
        <taxon>Bacteria</taxon>
        <taxon>Pseudomonadati</taxon>
        <taxon>Pseudomonadota</taxon>
        <taxon>Gammaproteobacteria</taxon>
        <taxon>Chromatiales</taxon>
        <taxon>Ectothiorhodospiraceae</taxon>
        <taxon>Acidihalobacter</taxon>
    </lineage>
</organism>
<dbReference type="GO" id="GO:0006351">
    <property type="term" value="P:DNA-templated transcription"/>
    <property type="evidence" value="ECO:0007669"/>
    <property type="project" value="TreeGrafter"/>
</dbReference>
<evidence type="ECO:0000256" key="1">
    <source>
        <dbReference type="ARBA" id="ARBA00005578"/>
    </source>
</evidence>
<proteinExistence type="inferred from homology"/>
<gene>
    <name evidence="3" type="ORF">BW247_13915</name>
</gene>
<sequence length="78" mass="8357">MTPETVQQIIEQGLPGSHVEVQGDGSKFEAHVVSTEFAGMNTLKRHQKVYALIGEHIASGAIHALTIKAYTPDESGAQ</sequence>
<evidence type="ECO:0000313" key="3">
    <source>
        <dbReference type="EMBL" id="APZ44055.1"/>
    </source>
</evidence>
<dbReference type="PANTHER" id="PTHR46229:SF2">
    <property type="entry name" value="BOLA-LIKE PROTEIN 1"/>
    <property type="match status" value="1"/>
</dbReference>
<dbReference type="InterPro" id="IPR036065">
    <property type="entry name" value="BolA-like_sf"/>
</dbReference>
<dbReference type="EMBL" id="CP019434">
    <property type="protein sequence ID" value="APZ44055.1"/>
    <property type="molecule type" value="Genomic_DNA"/>
</dbReference>
<protein>
    <recommendedName>
        <fullName evidence="5">BolA family transcriptional regulator</fullName>
    </recommendedName>
</protein>
<dbReference type="Proteomes" id="UP000243807">
    <property type="component" value="Chromosome"/>
</dbReference>
<keyword evidence="4" id="KW-1185">Reference proteome</keyword>
<reference evidence="3 4" key="1">
    <citation type="submission" date="2017-01" db="EMBL/GenBank/DDBJ databases">
        <title>Draft sequence of Acidihalobacter ferrooxidans strain DSM 14175 (strain V8).</title>
        <authorList>
            <person name="Khaleque H.N."/>
            <person name="Ramsay J.P."/>
            <person name="Murphy R.J.T."/>
            <person name="Kaksonen A.H."/>
            <person name="Boxall N.J."/>
            <person name="Watkin E.L.J."/>
        </authorList>
    </citation>
    <scope>NUCLEOTIDE SEQUENCE [LARGE SCALE GENOMIC DNA]</scope>
    <source>
        <strain evidence="3 4">V8</strain>
    </source>
</reference>
<dbReference type="KEGG" id="afy:BW247_13915"/>
<dbReference type="STRING" id="1765967.BW247_13915"/>
<dbReference type="Pfam" id="PF01722">
    <property type="entry name" value="BolA"/>
    <property type="match status" value="1"/>
</dbReference>
<dbReference type="PIRSF" id="PIRSF003113">
    <property type="entry name" value="BolA"/>
    <property type="match status" value="1"/>
</dbReference>